<reference evidence="2 3" key="1">
    <citation type="submission" date="2019-02" db="EMBL/GenBank/DDBJ databases">
        <title>Sequencing the genomes of 1000 actinobacteria strains.</title>
        <authorList>
            <person name="Klenk H.-P."/>
        </authorList>
    </citation>
    <scope>NUCLEOTIDE SEQUENCE [LARGE SCALE GENOMIC DNA]</scope>
    <source>
        <strain evidence="2 3">DSM 16932</strain>
    </source>
</reference>
<dbReference type="AlphaFoldDB" id="A0A4Q7LZB3"/>
<sequence>MARRGQPYVTVTVRTQKQAERLVRAGWEVVAQSGRESWVWGSDLQITLRRPNPRFRGAAPSSAHSHTGIVVGWFPDQRGEPGVAWYWDGTAWAQRRAKLR</sequence>
<dbReference type="InterPro" id="IPR018929">
    <property type="entry name" value="DUF2510"/>
</dbReference>
<accession>A0A4Q7LZB3</accession>
<dbReference type="RefSeq" id="WP_130411784.1">
    <property type="nucleotide sequence ID" value="NZ_SGWX01000001.1"/>
</dbReference>
<evidence type="ECO:0000313" key="2">
    <source>
        <dbReference type="EMBL" id="RZS60121.1"/>
    </source>
</evidence>
<evidence type="ECO:0000259" key="1">
    <source>
        <dbReference type="Pfam" id="PF10708"/>
    </source>
</evidence>
<organism evidence="2 3">
    <name type="scientific">Xylanimonas ulmi</name>
    <dbReference type="NCBI Taxonomy" id="228973"/>
    <lineage>
        <taxon>Bacteria</taxon>
        <taxon>Bacillati</taxon>
        <taxon>Actinomycetota</taxon>
        <taxon>Actinomycetes</taxon>
        <taxon>Micrococcales</taxon>
        <taxon>Promicromonosporaceae</taxon>
        <taxon>Xylanimonas</taxon>
    </lineage>
</organism>
<dbReference type="EMBL" id="SGWX01000001">
    <property type="protein sequence ID" value="RZS60121.1"/>
    <property type="molecule type" value="Genomic_DNA"/>
</dbReference>
<dbReference type="Pfam" id="PF10708">
    <property type="entry name" value="DUF2510"/>
    <property type="match status" value="1"/>
</dbReference>
<feature type="domain" description="DUF2510" evidence="1">
    <location>
        <begin position="72"/>
        <end position="96"/>
    </location>
</feature>
<name>A0A4Q7LZB3_9MICO</name>
<protein>
    <submittedName>
        <fullName evidence="2">Uncharacterized protein DUF2510</fullName>
    </submittedName>
</protein>
<gene>
    <name evidence="2" type="ORF">EV386_0363</name>
</gene>
<evidence type="ECO:0000313" key="3">
    <source>
        <dbReference type="Proteomes" id="UP000293852"/>
    </source>
</evidence>
<keyword evidence="3" id="KW-1185">Reference proteome</keyword>
<dbReference type="OrthoDB" id="3240480at2"/>
<comment type="caution">
    <text evidence="2">The sequence shown here is derived from an EMBL/GenBank/DDBJ whole genome shotgun (WGS) entry which is preliminary data.</text>
</comment>
<dbReference type="Proteomes" id="UP000293852">
    <property type="component" value="Unassembled WGS sequence"/>
</dbReference>
<proteinExistence type="predicted"/>